<evidence type="ECO:0000313" key="2">
    <source>
        <dbReference type="Proteomes" id="UP000823201"/>
    </source>
</evidence>
<proteinExistence type="predicted"/>
<accession>A0ABS2Q683</accession>
<reference evidence="1 2" key="1">
    <citation type="submission" date="2021-01" db="EMBL/GenBank/DDBJ databases">
        <title>Genomic Encyclopedia of Type Strains, Phase IV (KMG-IV): sequencing the most valuable type-strain genomes for metagenomic binning, comparative biology and taxonomic classification.</title>
        <authorList>
            <person name="Goeker M."/>
        </authorList>
    </citation>
    <scope>NUCLEOTIDE SEQUENCE [LARGE SCALE GENOMIC DNA]</scope>
    <source>
        <strain evidence="1 2">DSM 100968</strain>
    </source>
</reference>
<dbReference type="Proteomes" id="UP000823201">
    <property type="component" value="Unassembled WGS sequence"/>
</dbReference>
<organism evidence="1 2">
    <name type="scientific">Sporolactobacillus spathodeae</name>
    <dbReference type="NCBI Taxonomy" id="1465502"/>
    <lineage>
        <taxon>Bacteria</taxon>
        <taxon>Bacillati</taxon>
        <taxon>Bacillota</taxon>
        <taxon>Bacilli</taxon>
        <taxon>Bacillales</taxon>
        <taxon>Sporolactobacillaceae</taxon>
        <taxon>Sporolactobacillus</taxon>
    </lineage>
</organism>
<keyword evidence="2" id="KW-1185">Reference proteome</keyword>
<sequence length="74" mass="8259">MAEAKKNEPKIIHVDKLIIYADEVIVKQSGQASASSDSVRAHISEPHINREILGFPKLGNEKVPIQVIDQRTKE</sequence>
<comment type="caution">
    <text evidence="1">The sequence shown here is derived from an EMBL/GenBank/DDBJ whole genome shotgun (WGS) entry which is preliminary data.</text>
</comment>
<dbReference type="RefSeq" id="WP_205005066.1">
    <property type="nucleotide sequence ID" value="NZ_CBCRXA010000001.1"/>
</dbReference>
<evidence type="ECO:0000313" key="1">
    <source>
        <dbReference type="EMBL" id="MBM7656709.1"/>
    </source>
</evidence>
<dbReference type="EMBL" id="JAFBEV010000001">
    <property type="protein sequence ID" value="MBM7656709.1"/>
    <property type="molecule type" value="Genomic_DNA"/>
</dbReference>
<name>A0ABS2Q683_9BACL</name>
<gene>
    <name evidence="1" type="ORF">JOC27_000145</name>
</gene>
<protein>
    <submittedName>
        <fullName evidence="1">Uncharacterized protein</fullName>
    </submittedName>
</protein>